<dbReference type="EnsemblMetazoa" id="Aqu2.1.17960_001">
    <property type="protein sequence ID" value="Aqu2.1.17960_001"/>
    <property type="gene ID" value="Aqu2.1.17960"/>
</dbReference>
<evidence type="ECO:0008006" key="2">
    <source>
        <dbReference type="Google" id="ProtNLM"/>
    </source>
</evidence>
<name>A0A1X7TS79_AMPQE</name>
<proteinExistence type="predicted"/>
<organism evidence="1">
    <name type="scientific">Amphimedon queenslandica</name>
    <name type="common">Sponge</name>
    <dbReference type="NCBI Taxonomy" id="400682"/>
    <lineage>
        <taxon>Eukaryota</taxon>
        <taxon>Metazoa</taxon>
        <taxon>Porifera</taxon>
        <taxon>Demospongiae</taxon>
        <taxon>Heteroscleromorpha</taxon>
        <taxon>Haplosclerida</taxon>
        <taxon>Niphatidae</taxon>
        <taxon>Amphimedon</taxon>
    </lineage>
</organism>
<reference evidence="1" key="1">
    <citation type="submission" date="2017-05" db="UniProtKB">
        <authorList>
            <consortium name="EnsemblMetazoa"/>
        </authorList>
    </citation>
    <scope>IDENTIFICATION</scope>
</reference>
<evidence type="ECO:0000313" key="1">
    <source>
        <dbReference type="EnsemblMetazoa" id="Aqu2.1.17960_001"/>
    </source>
</evidence>
<protein>
    <recommendedName>
        <fullName evidence="2">Death domain-containing protein</fullName>
    </recommendedName>
</protein>
<sequence length="118" mass="12759">KVLDMAAVMKIFRSSARLHITIGVVLGVNVSDLMSIPGTASTRLQLVFQRWFDADRDVNWDTLIKLCDSFSGYGHLGRAKSNLLEYIGLIQNASQGISVSDDLSKSSLPAPQSSSTSA</sequence>
<dbReference type="AlphaFoldDB" id="A0A1X7TS79"/>
<accession>A0A1X7TS79</accession>
<dbReference type="InParanoid" id="A0A1X7TS79"/>